<feature type="compositionally biased region" description="Acidic residues" evidence="1">
    <location>
        <begin position="365"/>
        <end position="374"/>
    </location>
</feature>
<dbReference type="VEuPathDB" id="FungiDB:Malapachy_2900"/>
<organism evidence="2 3">
    <name type="scientific">Malassezia pachydermatis</name>
    <dbReference type="NCBI Taxonomy" id="77020"/>
    <lineage>
        <taxon>Eukaryota</taxon>
        <taxon>Fungi</taxon>
        <taxon>Dikarya</taxon>
        <taxon>Basidiomycota</taxon>
        <taxon>Ustilaginomycotina</taxon>
        <taxon>Malasseziomycetes</taxon>
        <taxon>Malasseziales</taxon>
        <taxon>Malasseziaceae</taxon>
        <taxon>Malassezia</taxon>
    </lineage>
</organism>
<feature type="region of interest" description="Disordered" evidence="1">
    <location>
        <begin position="1"/>
        <end position="27"/>
    </location>
</feature>
<feature type="compositionally biased region" description="Polar residues" evidence="1">
    <location>
        <begin position="49"/>
        <end position="58"/>
    </location>
</feature>
<dbReference type="RefSeq" id="XP_017990098.1">
    <property type="nucleotide sequence ID" value="XM_018137384.1"/>
</dbReference>
<accession>A0A0M8MHC4</accession>
<sequence>MDPWASAWDDAAPAPTATLPVKLHEEGPTDTLAMVTTAGLDLDPWGAPQDTSITAKPQPTSPATVPAPEPEPEPEAVSAPIVDTTVDPWGARSAMESVGWHVTESLPTTTAVDAQLASLASASMTMHDNVWGGGTTMQTAWTDEKRREEEDNVSQSDDTEPAHSEATEQGQDPTTTVASLPTPTATNTNEAAASTTDTTSAAPASTFSRLGAAVSEWRRSRATAAQEAKASAEAEQKQGWKKVDKPKSNATSRLAGLFKRGSSSATTSPSQTPTRARSPSRPPPAHAIEPTEPTLNADDLSWLDAATSKKPSKAPTASTHMRRYDGTAYDPDPRYAYDPPEPYDVEQIEASTRASPVRHDPYYYDPEDDTDEFGEMQTYTGNVDDDDVPLGLRYSDHEPKIPTYTDAPRPTSTILSAPPPGGRASHARKPMADMDLLSSSPPMTTPTPSSTITKVPPSKPTSTGGTLTHADLDFFENL</sequence>
<dbReference type="EMBL" id="LGAV01000012">
    <property type="protein sequence ID" value="KOS12466.1"/>
    <property type="molecule type" value="Genomic_DNA"/>
</dbReference>
<evidence type="ECO:0000313" key="2">
    <source>
        <dbReference type="EMBL" id="KOS12466.1"/>
    </source>
</evidence>
<dbReference type="AlphaFoldDB" id="A0A0M8MHC4"/>
<proteinExistence type="predicted"/>
<feature type="compositionally biased region" description="Low complexity" evidence="1">
    <location>
        <begin position="438"/>
        <end position="463"/>
    </location>
</feature>
<dbReference type="Proteomes" id="UP000037751">
    <property type="component" value="Unassembled WGS sequence"/>
</dbReference>
<comment type="caution">
    <text evidence="2">The sequence shown here is derived from an EMBL/GenBank/DDBJ whole genome shotgun (WGS) entry which is preliminary data.</text>
</comment>
<gene>
    <name evidence="2" type="ORF">Malapachy_2900</name>
</gene>
<feature type="compositionally biased region" description="Low complexity" evidence="1">
    <location>
        <begin position="181"/>
        <end position="206"/>
    </location>
</feature>
<reference evidence="2 3" key="1">
    <citation type="submission" date="2015-07" db="EMBL/GenBank/DDBJ databases">
        <title>Draft Genome Sequence of Malassezia furfur CBS1878 and Malassezia pachydermatis CBS1879.</title>
        <authorList>
            <person name="Triana S."/>
            <person name="Ohm R."/>
            <person name="Gonzalez A."/>
            <person name="DeCock H."/>
            <person name="Restrepo S."/>
            <person name="Celis A."/>
        </authorList>
    </citation>
    <scope>NUCLEOTIDE SEQUENCE [LARGE SCALE GENOMIC DNA]</scope>
    <source>
        <strain evidence="2 3">CBS 1879</strain>
    </source>
</reference>
<feature type="region of interest" description="Disordered" evidence="1">
    <location>
        <begin position="143"/>
        <end position="478"/>
    </location>
</feature>
<feature type="compositionally biased region" description="Low complexity" evidence="1">
    <location>
        <begin position="1"/>
        <end position="18"/>
    </location>
</feature>
<evidence type="ECO:0000313" key="3">
    <source>
        <dbReference type="Proteomes" id="UP000037751"/>
    </source>
</evidence>
<name>A0A0M8MHC4_9BASI</name>
<feature type="compositionally biased region" description="Low complexity" evidence="1">
    <location>
        <begin position="262"/>
        <end position="279"/>
    </location>
</feature>
<evidence type="ECO:0000256" key="1">
    <source>
        <dbReference type="SAM" id="MobiDB-lite"/>
    </source>
</evidence>
<feature type="compositionally biased region" description="Polar residues" evidence="1">
    <location>
        <begin position="167"/>
        <end position="179"/>
    </location>
</feature>
<dbReference type="GeneID" id="28729260"/>
<keyword evidence="3" id="KW-1185">Reference proteome</keyword>
<dbReference type="OrthoDB" id="3366802at2759"/>
<feature type="compositionally biased region" description="Basic and acidic residues" evidence="1">
    <location>
        <begin position="230"/>
        <end position="247"/>
    </location>
</feature>
<feature type="region of interest" description="Disordered" evidence="1">
    <location>
        <begin position="40"/>
        <end position="77"/>
    </location>
</feature>
<protein>
    <submittedName>
        <fullName evidence="2">Uncharacterized protein</fullName>
    </submittedName>
</protein>